<evidence type="ECO:0000256" key="3">
    <source>
        <dbReference type="ARBA" id="ARBA00022842"/>
    </source>
</evidence>
<dbReference type="InterPro" id="IPR015813">
    <property type="entry name" value="Pyrv/PenolPyrv_kinase-like_dom"/>
</dbReference>
<dbReference type="SUPFAM" id="SSF51621">
    <property type="entry name" value="Phosphoenolpyruvate/pyruvate domain"/>
    <property type="match status" value="1"/>
</dbReference>
<organism evidence="7 8">
    <name type="scientific">Mycobacterium palustre</name>
    <dbReference type="NCBI Taxonomy" id="153971"/>
    <lineage>
        <taxon>Bacteria</taxon>
        <taxon>Bacillati</taxon>
        <taxon>Actinomycetota</taxon>
        <taxon>Actinomycetes</taxon>
        <taxon>Mycobacteriales</taxon>
        <taxon>Mycobacteriaceae</taxon>
        <taxon>Mycobacterium</taxon>
        <taxon>Mycobacterium simiae complex</taxon>
    </lineage>
</organism>
<dbReference type="GO" id="GO:0000287">
    <property type="term" value="F:magnesium ion binding"/>
    <property type="evidence" value="ECO:0007669"/>
    <property type="project" value="TreeGrafter"/>
</dbReference>
<evidence type="ECO:0000259" key="6">
    <source>
        <dbReference type="Pfam" id="PF03328"/>
    </source>
</evidence>
<dbReference type="InterPro" id="IPR005000">
    <property type="entry name" value="Aldolase/citrate-lyase_domain"/>
</dbReference>
<dbReference type="PANTHER" id="PTHR32308:SF10">
    <property type="entry name" value="CITRATE LYASE SUBUNIT BETA"/>
    <property type="match status" value="1"/>
</dbReference>
<feature type="binding site" evidence="4">
    <location>
        <position position="66"/>
    </location>
    <ligand>
        <name>substrate</name>
    </ligand>
</feature>
<dbReference type="EMBL" id="LQPJ01000015">
    <property type="protein sequence ID" value="ORW33924.1"/>
    <property type="molecule type" value="Genomic_DNA"/>
</dbReference>
<dbReference type="GO" id="GO:0003824">
    <property type="term" value="F:catalytic activity"/>
    <property type="evidence" value="ECO:0007669"/>
    <property type="project" value="InterPro"/>
</dbReference>
<accession>A0A1X2A0C4</accession>
<evidence type="ECO:0000256" key="4">
    <source>
        <dbReference type="PIRSR" id="PIRSR015582-1"/>
    </source>
</evidence>
<comment type="cofactor">
    <cofactor evidence="1">
        <name>Mg(2+)</name>
        <dbReference type="ChEBI" id="CHEBI:18420"/>
    </cofactor>
</comment>
<evidence type="ECO:0000256" key="2">
    <source>
        <dbReference type="ARBA" id="ARBA00022723"/>
    </source>
</evidence>
<keyword evidence="3 5" id="KW-0460">Magnesium</keyword>
<proteinExistence type="predicted"/>
<evidence type="ECO:0000313" key="8">
    <source>
        <dbReference type="Proteomes" id="UP000193529"/>
    </source>
</evidence>
<feature type="domain" description="HpcH/HpaI aldolase/citrate lyase" evidence="6">
    <location>
        <begin position="9"/>
        <end position="212"/>
    </location>
</feature>
<evidence type="ECO:0000256" key="1">
    <source>
        <dbReference type="ARBA" id="ARBA00001946"/>
    </source>
</evidence>
<dbReference type="Gene3D" id="3.20.20.60">
    <property type="entry name" value="Phosphoenolpyruvate-binding domains"/>
    <property type="match status" value="1"/>
</dbReference>
<comment type="caution">
    <text evidence="7">The sequence shown here is derived from an EMBL/GenBank/DDBJ whole genome shotgun (WGS) entry which is preliminary data.</text>
</comment>
<evidence type="ECO:0000313" key="7">
    <source>
        <dbReference type="EMBL" id="ORW33924.1"/>
    </source>
</evidence>
<feature type="binding site" evidence="4">
    <location>
        <position position="118"/>
    </location>
    <ligand>
        <name>substrate</name>
    </ligand>
</feature>
<feature type="binding site" evidence="5">
    <location>
        <position position="144"/>
    </location>
    <ligand>
        <name>Mg(2+)</name>
        <dbReference type="ChEBI" id="CHEBI:18420"/>
    </ligand>
</feature>
<dbReference type="Proteomes" id="UP000193529">
    <property type="component" value="Unassembled WGS sequence"/>
</dbReference>
<dbReference type="PIRSF" id="PIRSF015582">
    <property type="entry name" value="Cit_lyase_B"/>
    <property type="match status" value="1"/>
</dbReference>
<dbReference type="RefSeq" id="WP_085076306.1">
    <property type="nucleotide sequence ID" value="NZ_LQPJ01000015.1"/>
</dbReference>
<dbReference type="InterPro" id="IPR040442">
    <property type="entry name" value="Pyrv_kinase-like_dom_sf"/>
</dbReference>
<reference evidence="7 8" key="1">
    <citation type="submission" date="2016-01" db="EMBL/GenBank/DDBJ databases">
        <title>The new phylogeny of the genus Mycobacterium.</title>
        <authorList>
            <person name="Tarcisio F."/>
            <person name="Conor M."/>
            <person name="Antonella G."/>
            <person name="Elisabetta G."/>
            <person name="Giulia F.S."/>
            <person name="Sara T."/>
            <person name="Anna F."/>
            <person name="Clotilde B."/>
            <person name="Roberto B."/>
            <person name="Veronica D.S."/>
            <person name="Fabio R."/>
            <person name="Monica P."/>
            <person name="Olivier J."/>
            <person name="Enrico T."/>
            <person name="Nicola S."/>
        </authorList>
    </citation>
    <scope>NUCLEOTIDE SEQUENCE [LARGE SCALE GENOMIC DNA]</scope>
    <source>
        <strain evidence="7 8">DSM 44572</strain>
    </source>
</reference>
<protein>
    <submittedName>
        <fullName evidence="7">Aldolase</fullName>
    </submittedName>
</protein>
<dbReference type="GO" id="GO:0006107">
    <property type="term" value="P:oxaloacetate metabolic process"/>
    <property type="evidence" value="ECO:0007669"/>
    <property type="project" value="TreeGrafter"/>
</dbReference>
<evidence type="ECO:0000256" key="5">
    <source>
        <dbReference type="PIRSR" id="PIRSR015582-2"/>
    </source>
</evidence>
<dbReference type="Pfam" id="PF03328">
    <property type="entry name" value="HpcH_HpaI"/>
    <property type="match status" value="1"/>
</dbReference>
<dbReference type="STRING" id="153971.AWC19_24320"/>
<dbReference type="PANTHER" id="PTHR32308">
    <property type="entry name" value="LYASE BETA SUBUNIT, PUTATIVE (AFU_ORTHOLOGUE AFUA_4G13030)-RELATED"/>
    <property type="match status" value="1"/>
</dbReference>
<keyword evidence="8" id="KW-1185">Reference proteome</keyword>
<name>A0A1X2A0C4_9MYCO</name>
<feature type="binding site" evidence="5">
    <location>
        <position position="118"/>
    </location>
    <ligand>
        <name>Mg(2+)</name>
        <dbReference type="ChEBI" id="CHEBI:18420"/>
    </ligand>
</feature>
<dbReference type="InterPro" id="IPR011206">
    <property type="entry name" value="Citrate_lyase_beta/mcl1/mcl2"/>
</dbReference>
<dbReference type="AlphaFoldDB" id="A0A1X2A0C4"/>
<dbReference type="OrthoDB" id="4322898at2"/>
<keyword evidence="2 5" id="KW-0479">Metal-binding</keyword>
<gene>
    <name evidence="7" type="ORF">AWC19_24320</name>
</gene>
<sequence>MHDILTGARSLLFVPGDRPDRFAKAAASGADAIVLDLEDAVAPEAKGNARDAVAEWLAAGATSVVRINGTGTDWHDEDLAMVARRECGVMVPKARSAAHLAEISGQLPTETPLIALIETAPGVLAAAEICAADAVARAAFGSVDLSAELGIDPDDHDCLQYARSALVMGSAAAGRAAPLDGVTTAVHNDGAVSADAARAVRLGFGGKLCIHPRQVGIVNSSFSPSADELAWARRVVAAATDGGVRTVDGRMVDKPVIDRAARILARTDEAFSREASVGYLSRVQQ</sequence>